<dbReference type="PATRIC" id="fig|1286094.4.peg.5074"/>
<evidence type="ECO:0000256" key="1">
    <source>
        <dbReference type="ARBA" id="ARBA00000085"/>
    </source>
</evidence>
<evidence type="ECO:0000256" key="7">
    <source>
        <dbReference type="ARBA" id="ARBA00022840"/>
    </source>
</evidence>
<feature type="region of interest" description="Disordered" evidence="9">
    <location>
        <begin position="1"/>
        <end position="21"/>
    </location>
</feature>
<evidence type="ECO:0000256" key="4">
    <source>
        <dbReference type="ARBA" id="ARBA00022679"/>
    </source>
</evidence>
<feature type="region of interest" description="Disordered" evidence="9">
    <location>
        <begin position="384"/>
        <end position="407"/>
    </location>
</feature>
<evidence type="ECO:0000256" key="6">
    <source>
        <dbReference type="ARBA" id="ARBA00022777"/>
    </source>
</evidence>
<dbReference type="Gene3D" id="1.20.5.1930">
    <property type="match status" value="1"/>
</dbReference>
<proteinExistence type="predicted"/>
<dbReference type="Pfam" id="PF02518">
    <property type="entry name" value="HATPase_c"/>
    <property type="match status" value="1"/>
</dbReference>
<dbReference type="GO" id="GO:0005524">
    <property type="term" value="F:ATP binding"/>
    <property type="evidence" value="ECO:0007669"/>
    <property type="project" value="UniProtKB-KW"/>
</dbReference>
<dbReference type="InterPro" id="IPR011712">
    <property type="entry name" value="Sig_transdc_His_kin_sub3_dim/P"/>
</dbReference>
<organism evidence="11 12">
    <name type="scientific">Streptomyces aurantiacus JA 4570</name>
    <dbReference type="NCBI Taxonomy" id="1286094"/>
    <lineage>
        <taxon>Bacteria</taxon>
        <taxon>Bacillati</taxon>
        <taxon>Actinomycetota</taxon>
        <taxon>Actinomycetes</taxon>
        <taxon>Kitasatosporales</taxon>
        <taxon>Streptomycetaceae</taxon>
        <taxon>Streptomyces</taxon>
        <taxon>Streptomyces aurantiacus group</taxon>
    </lineage>
</organism>
<name>S4AJX4_9ACTN</name>
<evidence type="ECO:0000259" key="10">
    <source>
        <dbReference type="SMART" id="SM00387"/>
    </source>
</evidence>
<dbReference type="PANTHER" id="PTHR24421">
    <property type="entry name" value="NITRATE/NITRITE SENSOR PROTEIN NARX-RELATED"/>
    <property type="match status" value="1"/>
</dbReference>
<evidence type="ECO:0000256" key="3">
    <source>
        <dbReference type="ARBA" id="ARBA00022553"/>
    </source>
</evidence>
<evidence type="ECO:0000313" key="12">
    <source>
        <dbReference type="Proteomes" id="UP000014629"/>
    </source>
</evidence>
<dbReference type="InterPro" id="IPR036890">
    <property type="entry name" value="HATPase_C_sf"/>
</dbReference>
<evidence type="ECO:0000256" key="5">
    <source>
        <dbReference type="ARBA" id="ARBA00022741"/>
    </source>
</evidence>
<dbReference type="GO" id="GO:0016020">
    <property type="term" value="C:membrane"/>
    <property type="evidence" value="ECO:0007669"/>
    <property type="project" value="InterPro"/>
</dbReference>
<feature type="compositionally biased region" description="Basic and acidic residues" evidence="9">
    <location>
        <begin position="1"/>
        <end position="10"/>
    </location>
</feature>
<dbReference type="EMBL" id="AOPZ01000280">
    <property type="protein sequence ID" value="EPH41797.1"/>
    <property type="molecule type" value="Genomic_DNA"/>
</dbReference>
<dbReference type="CDD" id="cd16917">
    <property type="entry name" value="HATPase_UhpB-NarQ-NarX-like"/>
    <property type="match status" value="1"/>
</dbReference>
<evidence type="ECO:0000313" key="11">
    <source>
        <dbReference type="EMBL" id="EPH41797.1"/>
    </source>
</evidence>
<protein>
    <recommendedName>
        <fullName evidence="2">histidine kinase</fullName>
        <ecNumber evidence="2">2.7.13.3</ecNumber>
    </recommendedName>
</protein>
<keyword evidence="4" id="KW-0808">Transferase</keyword>
<dbReference type="Proteomes" id="UP000014629">
    <property type="component" value="Unassembled WGS sequence"/>
</dbReference>
<keyword evidence="5" id="KW-0547">Nucleotide-binding</keyword>
<dbReference type="SUPFAM" id="SSF55874">
    <property type="entry name" value="ATPase domain of HSP90 chaperone/DNA topoisomerase II/histidine kinase"/>
    <property type="match status" value="1"/>
</dbReference>
<reference evidence="11 12" key="1">
    <citation type="submission" date="2013-02" db="EMBL/GenBank/DDBJ databases">
        <title>Draft Genome Sequence of Streptomyces aurantiacus, Which Produces Setomimycin.</title>
        <authorList>
            <person name="Gruening B.A."/>
            <person name="Praeg A."/>
            <person name="Erxleben A."/>
            <person name="Guenther S."/>
            <person name="Mueller M."/>
        </authorList>
    </citation>
    <scope>NUCLEOTIDE SEQUENCE [LARGE SCALE GENOMIC DNA]</scope>
    <source>
        <strain evidence="11 12">JA 4570</strain>
    </source>
</reference>
<comment type="caution">
    <text evidence="11">The sequence shown here is derived from an EMBL/GenBank/DDBJ whole genome shotgun (WGS) entry which is preliminary data.</text>
</comment>
<evidence type="ECO:0000256" key="8">
    <source>
        <dbReference type="ARBA" id="ARBA00023012"/>
    </source>
</evidence>
<keyword evidence="3" id="KW-0597">Phosphoprotein</keyword>
<dbReference type="Gene3D" id="3.30.565.10">
    <property type="entry name" value="Histidine kinase-like ATPase, C-terminal domain"/>
    <property type="match status" value="1"/>
</dbReference>
<dbReference type="InterPro" id="IPR050482">
    <property type="entry name" value="Sensor_HK_TwoCompSys"/>
</dbReference>
<dbReference type="SMART" id="SM00387">
    <property type="entry name" value="HATPase_c"/>
    <property type="match status" value="1"/>
</dbReference>
<evidence type="ECO:0000256" key="9">
    <source>
        <dbReference type="SAM" id="MobiDB-lite"/>
    </source>
</evidence>
<keyword evidence="8" id="KW-0902">Two-component regulatory system</keyword>
<comment type="catalytic activity">
    <reaction evidence="1">
        <text>ATP + protein L-histidine = ADP + protein N-phospho-L-histidine.</text>
        <dbReference type="EC" id="2.7.13.3"/>
    </reaction>
</comment>
<dbReference type="Pfam" id="PF07730">
    <property type="entry name" value="HisKA_3"/>
    <property type="match status" value="1"/>
</dbReference>
<dbReference type="GO" id="GO:0046983">
    <property type="term" value="F:protein dimerization activity"/>
    <property type="evidence" value="ECO:0007669"/>
    <property type="project" value="InterPro"/>
</dbReference>
<dbReference type="GO" id="GO:0000155">
    <property type="term" value="F:phosphorelay sensor kinase activity"/>
    <property type="evidence" value="ECO:0007669"/>
    <property type="project" value="InterPro"/>
</dbReference>
<gene>
    <name evidence="11" type="ORF">STRAU_5135</name>
</gene>
<accession>S4AJX4</accession>
<dbReference type="PANTHER" id="PTHR24421:SF10">
    <property type="entry name" value="NITRATE_NITRITE SENSOR PROTEIN NARQ"/>
    <property type="match status" value="1"/>
</dbReference>
<keyword evidence="12" id="KW-1185">Reference proteome</keyword>
<sequence length="407" mass="42470">MDHGPARKENNGMPARPGDLRPHRQDVLVALGALVVEVTGYALSIEPGSTSWSPGVLALHLLPATPLLWHRRFPVAVLLAVLAAQAVLTPLTSVPYGLPISLVVALYSVARLRGARVTAGAGAAALVGLQIPGLSEHEELARAVFADVVGVAIALAVGCAARRWQRQDAAHRKLLADHAVAAERRRIARELHDVVAHHITAMQLMAGGARRVLDHDADLARDALKSLEDSGRLALGEMRQLLDVLRADDDTEGGPAAPQPGVDDLPRVVADSCRAGVETELLVEGVEGAARELAPTLGLTVFRIVQEALTNVRKHAGGAHAIVRLDYGPGLLTVEVRDDGSGSGGTARRGGPGHGLVGMRERVALHGGTLVAEPGPAGGFQVLATLPLPADGPRPSDPAPTEKATTR</sequence>
<keyword evidence="7" id="KW-0067">ATP-binding</keyword>
<dbReference type="InterPro" id="IPR003594">
    <property type="entry name" value="HATPase_dom"/>
</dbReference>
<dbReference type="AlphaFoldDB" id="S4AJX4"/>
<keyword evidence="6" id="KW-0418">Kinase</keyword>
<evidence type="ECO:0000256" key="2">
    <source>
        <dbReference type="ARBA" id="ARBA00012438"/>
    </source>
</evidence>
<feature type="domain" description="Histidine kinase/HSP90-like ATPase" evidence="10">
    <location>
        <begin position="296"/>
        <end position="390"/>
    </location>
</feature>
<dbReference type="EC" id="2.7.13.3" evidence="2"/>